<name>A0ABV6ZUD3_9PROT</name>
<dbReference type="EMBL" id="JBHRSV010000001">
    <property type="protein sequence ID" value="MFC2924994.1"/>
    <property type="molecule type" value="Genomic_DNA"/>
</dbReference>
<organism evidence="3 4">
    <name type="scientific">Hyphobacterium vulgare</name>
    <dbReference type="NCBI Taxonomy" id="1736751"/>
    <lineage>
        <taxon>Bacteria</taxon>
        <taxon>Pseudomonadati</taxon>
        <taxon>Pseudomonadota</taxon>
        <taxon>Alphaproteobacteria</taxon>
        <taxon>Maricaulales</taxon>
        <taxon>Maricaulaceae</taxon>
        <taxon>Hyphobacterium</taxon>
    </lineage>
</organism>
<protein>
    <submittedName>
        <fullName evidence="3">GIY-YIG nuclease family protein</fullName>
    </submittedName>
</protein>
<evidence type="ECO:0000313" key="3">
    <source>
        <dbReference type="EMBL" id="MFC2924994.1"/>
    </source>
</evidence>
<accession>A0ABV6ZUD3</accession>
<comment type="caution">
    <text evidence="3">The sequence shown here is derived from an EMBL/GenBank/DDBJ whole genome shotgun (WGS) entry which is preliminary data.</text>
</comment>
<sequence>MSISNESVPEPKPVSGPSAIARENISPTLSLKAASRITDSIIYGLCGPDGAVFYVGQTRSARSRMASHRNVRTKNAALRERLDALRGKVRVVILQRNPTDLNAAERRHIARYGDQLVNLVGADHWSWSTNSDVPWAAGTGILCPSAFALQRTPEHMKPAIREAMSRMSVKERCAFELRVLMDLPIGFRLRFDRWCEIAGPKMLAVLEA</sequence>
<feature type="region of interest" description="Disordered" evidence="1">
    <location>
        <begin position="1"/>
        <end position="21"/>
    </location>
</feature>
<evidence type="ECO:0000256" key="1">
    <source>
        <dbReference type="SAM" id="MobiDB-lite"/>
    </source>
</evidence>
<feature type="domain" description="GIY-YIG" evidence="2">
    <location>
        <begin position="38"/>
        <end position="119"/>
    </location>
</feature>
<dbReference type="CDD" id="cd00719">
    <property type="entry name" value="GIY-YIG_SF"/>
    <property type="match status" value="1"/>
</dbReference>
<dbReference type="InterPro" id="IPR000305">
    <property type="entry name" value="GIY-YIG_endonuc"/>
</dbReference>
<dbReference type="RefSeq" id="WP_343163877.1">
    <property type="nucleotide sequence ID" value="NZ_JBHRSV010000001.1"/>
</dbReference>
<evidence type="ECO:0000259" key="2">
    <source>
        <dbReference type="PROSITE" id="PS50164"/>
    </source>
</evidence>
<dbReference type="Proteomes" id="UP001595379">
    <property type="component" value="Unassembled WGS sequence"/>
</dbReference>
<reference evidence="4" key="1">
    <citation type="journal article" date="2019" name="Int. J. Syst. Evol. Microbiol.">
        <title>The Global Catalogue of Microorganisms (GCM) 10K type strain sequencing project: providing services to taxonomists for standard genome sequencing and annotation.</title>
        <authorList>
            <consortium name="The Broad Institute Genomics Platform"/>
            <consortium name="The Broad Institute Genome Sequencing Center for Infectious Disease"/>
            <person name="Wu L."/>
            <person name="Ma J."/>
        </authorList>
    </citation>
    <scope>NUCLEOTIDE SEQUENCE [LARGE SCALE GENOMIC DNA]</scope>
    <source>
        <strain evidence="4">KCTC 52487</strain>
    </source>
</reference>
<gene>
    <name evidence="3" type="ORF">ACFOOR_02625</name>
</gene>
<evidence type="ECO:0000313" key="4">
    <source>
        <dbReference type="Proteomes" id="UP001595379"/>
    </source>
</evidence>
<dbReference type="PROSITE" id="PS50164">
    <property type="entry name" value="GIY_YIG"/>
    <property type="match status" value="1"/>
</dbReference>
<proteinExistence type="predicted"/>
<keyword evidence="4" id="KW-1185">Reference proteome</keyword>